<evidence type="ECO:0000313" key="1">
    <source>
        <dbReference type="EMBL" id="UWS33445.1"/>
    </source>
</evidence>
<reference evidence="1" key="1">
    <citation type="submission" date="2022-07" db="EMBL/GenBank/DDBJ databases">
        <title>Genetic diversity of Erwinia pyrifoliae.</title>
        <authorList>
            <person name="Park D.S."/>
            <person name="Ham H."/>
        </authorList>
    </citation>
    <scope>NUCLEOTIDE SEQUENCE</scope>
    <source>
        <strain evidence="1">CP201486</strain>
    </source>
</reference>
<evidence type="ECO:0000313" key="2">
    <source>
        <dbReference type="Proteomes" id="UP001058553"/>
    </source>
</evidence>
<dbReference type="Proteomes" id="UP001058553">
    <property type="component" value="Chromosome"/>
</dbReference>
<accession>A0ABY5X7U0</accession>
<dbReference type="EMBL" id="CP103445">
    <property type="protein sequence ID" value="UWS33445.1"/>
    <property type="molecule type" value="Genomic_DNA"/>
</dbReference>
<protein>
    <submittedName>
        <fullName evidence="1">Uncharacterized protein</fullName>
    </submittedName>
</protein>
<name>A0ABY5X7U0_ERWPY</name>
<sequence>MSITYSRLLLFKAYDILGVRLSGGDAKRIIQELKSVENTPAGLKLMTNKNLIRALVNKAIDTGNNELRKDICKSLDENTILDKCSIDAIKIIICAENKKNPIISNKKESKRRMEMTSKTTCAENEEIPIISNNKNSDLLKETINDNKLICQEIARNIFSLHEGSLMNLGIETFCNENKIPLNSKSSPDLMAMRNKAVSDIYQVVDNINAYQKLRDNVPKTTELVPADQVIYLQKVTKGSCKLIFEIDKILAERQANTEIIMGSFEYYLTKIPDKLHKESKSLIYKYGNLKAVET</sequence>
<dbReference type="GeneID" id="92235439"/>
<organism evidence="1 2">
    <name type="scientific">Erwinia pyrifoliae</name>
    <dbReference type="NCBI Taxonomy" id="79967"/>
    <lineage>
        <taxon>Bacteria</taxon>
        <taxon>Pseudomonadati</taxon>
        <taxon>Pseudomonadota</taxon>
        <taxon>Gammaproteobacteria</taxon>
        <taxon>Enterobacterales</taxon>
        <taxon>Erwiniaceae</taxon>
        <taxon>Erwinia</taxon>
    </lineage>
</organism>
<keyword evidence="2" id="KW-1185">Reference proteome</keyword>
<proteinExistence type="predicted"/>
<gene>
    <name evidence="1" type="ORF">NYP84_18030</name>
</gene>
<dbReference type="RefSeq" id="WP_014539723.1">
    <property type="nucleotide sequence ID" value="NZ_CP023567.1"/>
</dbReference>